<dbReference type="GeneID" id="301333846"/>
<protein>
    <submittedName>
        <fullName evidence="1">DUF2563 domain-containing protein</fullName>
    </submittedName>
</protein>
<name>A0A3S9YCB8_9ACTN</name>
<organism evidence="1 2">
    <name type="scientific">Streptomyces lydicus</name>
    <dbReference type="NCBI Taxonomy" id="47763"/>
    <lineage>
        <taxon>Bacteria</taxon>
        <taxon>Bacillati</taxon>
        <taxon>Actinomycetota</taxon>
        <taxon>Actinomycetes</taxon>
        <taxon>Kitasatosporales</taxon>
        <taxon>Streptomycetaceae</taxon>
        <taxon>Streptomyces</taxon>
    </lineage>
</organism>
<reference evidence="1 2" key="1">
    <citation type="submission" date="2018-04" db="EMBL/GenBank/DDBJ databases">
        <title>Complete genome sequences of Streptomyces lydicus strain WYEC and characterization of antagonistic properties of biological control agents.</title>
        <authorList>
            <person name="Mariita R.M."/>
            <person name="Sello J.K."/>
        </authorList>
    </citation>
    <scope>NUCLEOTIDE SEQUENCE [LARGE SCALE GENOMIC DNA]</scope>
    <source>
        <strain evidence="1 2">WYEC 108</strain>
    </source>
</reference>
<sequence>MGGTGYDVESTALRRYANAADHAADQVEKIRNRVGKLQLSSGVFGQLAESDSLKSDYDTQSEEAVNDLHDVKESLGAIADGIRLTAEAYDNNEDDQVYALGGGAS</sequence>
<accession>A0A3S9YCB8</accession>
<dbReference type="Proteomes" id="UP000275579">
    <property type="component" value="Chromosome"/>
</dbReference>
<gene>
    <name evidence="1" type="ORF">DDE74_18115</name>
</gene>
<proteinExistence type="predicted"/>
<dbReference type="EMBL" id="CP029042">
    <property type="protein sequence ID" value="AZS72631.1"/>
    <property type="molecule type" value="Genomic_DNA"/>
</dbReference>
<dbReference type="Pfam" id="PF10817">
    <property type="entry name" value="DUF2563"/>
    <property type="match status" value="1"/>
</dbReference>
<dbReference type="RefSeq" id="WP_018090988.1">
    <property type="nucleotide sequence ID" value="NZ_CP029042.1"/>
</dbReference>
<dbReference type="AlphaFoldDB" id="A0A3S9YCB8"/>
<dbReference type="InterPro" id="IPR022534">
    <property type="entry name" value="DUF2563"/>
</dbReference>
<evidence type="ECO:0000313" key="1">
    <source>
        <dbReference type="EMBL" id="AZS72631.1"/>
    </source>
</evidence>
<evidence type="ECO:0000313" key="2">
    <source>
        <dbReference type="Proteomes" id="UP000275579"/>
    </source>
</evidence>